<gene>
    <name evidence="1" type="ORF">J5474_05675</name>
</gene>
<proteinExistence type="predicted"/>
<dbReference type="RefSeq" id="WP_209359825.1">
    <property type="nucleotide sequence ID" value="NZ_JAGISH010000002.1"/>
</dbReference>
<dbReference type="EMBL" id="JAGISH010000002">
    <property type="protein sequence ID" value="MBP0481981.1"/>
    <property type="molecule type" value="Genomic_DNA"/>
</dbReference>
<sequence length="203" mass="24168">MPTEYTLSPSAERIDSETIQRFRQFRTRHAELRDNYRDYVGQERIAVNTFEKTSNGVRSGGEYIPRHRLKGLSMDYRVFHQQDEPTHFKSIINKMDRYFADSPARRAIAHARSTWSSIPIVDWHGLPFDDLCDQVFNSKFFHSDSAKKEKLQHTMERFDWGTIERLLLYGVRWRLFAIQNVSFLLADCTVDYQYMRVPKRFSD</sequence>
<protein>
    <submittedName>
        <fullName evidence="1">Uncharacterized protein</fullName>
    </submittedName>
</protein>
<accession>A0A940MNQ2</accession>
<keyword evidence="2" id="KW-1185">Reference proteome</keyword>
<evidence type="ECO:0000313" key="1">
    <source>
        <dbReference type="EMBL" id="MBP0481981.1"/>
    </source>
</evidence>
<reference evidence="1" key="1">
    <citation type="submission" date="2021-03" db="EMBL/GenBank/DDBJ databases">
        <title>Sagittula salina sp. nov. strain M10.9X isolated from the marine waste.</title>
        <authorList>
            <person name="Satari L."/>
            <person name="Molina-Menor E."/>
            <person name="Vidal-Verdu A."/>
            <person name="Pascual J."/>
            <person name="Pereto J."/>
            <person name="Porcar M."/>
        </authorList>
    </citation>
    <scope>NUCLEOTIDE SEQUENCE</scope>
    <source>
        <strain evidence="1">M10.9X</strain>
    </source>
</reference>
<comment type="caution">
    <text evidence="1">The sequence shown here is derived from an EMBL/GenBank/DDBJ whole genome shotgun (WGS) entry which is preliminary data.</text>
</comment>
<evidence type="ECO:0000313" key="2">
    <source>
        <dbReference type="Proteomes" id="UP000675940"/>
    </source>
</evidence>
<dbReference type="Proteomes" id="UP000675940">
    <property type="component" value="Unassembled WGS sequence"/>
</dbReference>
<name>A0A940MNQ2_9RHOB</name>
<dbReference type="AlphaFoldDB" id="A0A940MNQ2"/>
<organism evidence="1 2">
    <name type="scientific">Sagittula salina</name>
    <dbReference type="NCBI Taxonomy" id="2820268"/>
    <lineage>
        <taxon>Bacteria</taxon>
        <taxon>Pseudomonadati</taxon>
        <taxon>Pseudomonadota</taxon>
        <taxon>Alphaproteobacteria</taxon>
        <taxon>Rhodobacterales</taxon>
        <taxon>Roseobacteraceae</taxon>
        <taxon>Sagittula</taxon>
    </lineage>
</organism>